<accession>A0ABR5AU81</accession>
<dbReference type="EMBL" id="JXLP01000009">
    <property type="protein sequence ID" value="KIL78269.1"/>
    <property type="molecule type" value="Genomic_DNA"/>
</dbReference>
<dbReference type="RefSeq" id="WP_041113680.1">
    <property type="nucleotide sequence ID" value="NZ_JARTHD010000010.1"/>
</dbReference>
<organism evidence="1 2">
    <name type="scientific">Bacillus badius</name>
    <dbReference type="NCBI Taxonomy" id="1455"/>
    <lineage>
        <taxon>Bacteria</taxon>
        <taxon>Bacillati</taxon>
        <taxon>Bacillota</taxon>
        <taxon>Bacilli</taxon>
        <taxon>Bacillales</taxon>
        <taxon>Bacillaceae</taxon>
        <taxon>Pseudobacillus</taxon>
    </lineage>
</organism>
<evidence type="ECO:0000313" key="2">
    <source>
        <dbReference type="Proteomes" id="UP000031982"/>
    </source>
</evidence>
<dbReference type="Gene3D" id="2.30.320.10">
    <property type="entry name" value="YwqG-like"/>
    <property type="match status" value="1"/>
</dbReference>
<protein>
    <recommendedName>
        <fullName evidence="3">Cytoplasmic protein</fullName>
    </recommendedName>
</protein>
<dbReference type="Proteomes" id="UP000031982">
    <property type="component" value="Unassembled WGS sequence"/>
</dbReference>
<evidence type="ECO:0000313" key="1">
    <source>
        <dbReference type="EMBL" id="KIL78269.1"/>
    </source>
</evidence>
<sequence length="263" mass="30678">MTILDHLLHKHELYHKKPAILSALKHSIGIEKVKMNEEDIPIGSSKLGGLPDMPDSMEFPRYENGHLSFLGQFNLKEAKPYDKDQLLPENGILYLFYDVYEQPWGFEEEEGGFQLLYYDGEISQLKRRAYPETTEDYFPLDACKVSFNSLLTISEHPDNLSFAKEEEEERFWSFRQDLMQPEDEEGHIQPAHYMLGEPLNIQNNVFEDLYDKDGEPVLLLQIDSDEEDLGVMWGDSGILYFCMERKQLANKQFDQVAFTLQCF</sequence>
<keyword evidence="2" id="KW-1185">Reference proteome</keyword>
<dbReference type="InterPro" id="IPR015315">
    <property type="entry name" value="DUF1963"/>
</dbReference>
<reference evidence="1 2" key="1">
    <citation type="submission" date="2015-01" db="EMBL/GenBank/DDBJ databases">
        <title>Genome Assembly of Bacillus badius MTCC 1458.</title>
        <authorList>
            <person name="Verma A."/>
            <person name="Khatri I."/>
            <person name="Mual P."/>
            <person name="Subramanian S."/>
            <person name="Krishnamurthi S."/>
        </authorList>
    </citation>
    <scope>NUCLEOTIDE SEQUENCE [LARGE SCALE GENOMIC DNA]</scope>
    <source>
        <strain evidence="1 2">MTCC 1458</strain>
    </source>
</reference>
<dbReference type="PANTHER" id="PTHR36436">
    <property type="entry name" value="SLL5081 PROTEIN"/>
    <property type="match status" value="1"/>
</dbReference>
<gene>
    <name evidence="1" type="ORF">SD77_3949</name>
</gene>
<comment type="caution">
    <text evidence="1">The sequence shown here is derived from an EMBL/GenBank/DDBJ whole genome shotgun (WGS) entry which is preliminary data.</text>
</comment>
<dbReference type="PANTHER" id="PTHR36436:SF6">
    <property type="entry name" value="SLL5081 PROTEIN"/>
    <property type="match status" value="1"/>
</dbReference>
<dbReference type="Pfam" id="PF09234">
    <property type="entry name" value="DUF1963"/>
    <property type="match status" value="1"/>
</dbReference>
<evidence type="ECO:0008006" key="3">
    <source>
        <dbReference type="Google" id="ProtNLM"/>
    </source>
</evidence>
<proteinExistence type="predicted"/>
<dbReference type="SUPFAM" id="SSF103032">
    <property type="entry name" value="Hypothetical protein YwqG"/>
    <property type="match status" value="1"/>
</dbReference>
<dbReference type="InterPro" id="IPR035948">
    <property type="entry name" value="YwqG-like_sf"/>
</dbReference>
<name>A0ABR5AU81_BACBA</name>